<dbReference type="GeneID" id="63460125"/>
<dbReference type="SUPFAM" id="SSF110710">
    <property type="entry name" value="TTHA0583/YokD-like"/>
    <property type="match status" value="1"/>
</dbReference>
<dbReference type="InterPro" id="IPR006340">
    <property type="entry name" value="DUF436"/>
</dbReference>
<dbReference type="HAMAP" id="MF_00800">
    <property type="entry name" value="UPF0340"/>
    <property type="match status" value="1"/>
</dbReference>
<gene>
    <name evidence="1" type="ORF">SAMEA4475696_01945</name>
</gene>
<dbReference type="Proteomes" id="UP000242637">
    <property type="component" value="Chromosome 1"/>
</dbReference>
<dbReference type="RefSeq" id="WP_084440827.1">
    <property type="nucleotide sequence ID" value="NZ_JAAFNI010000001.1"/>
</dbReference>
<dbReference type="NCBIfam" id="TIGR01440">
    <property type="entry name" value="TIGR01440 family protein"/>
    <property type="match status" value="1"/>
</dbReference>
<dbReference type="AlphaFoldDB" id="A0A239VQB6"/>
<dbReference type="OrthoDB" id="9803187at2"/>
<proteinExistence type="inferred from homology"/>
<name>A0A239VQB6_9MICO</name>
<evidence type="ECO:0000313" key="1">
    <source>
        <dbReference type="EMBL" id="SNV23960.1"/>
    </source>
</evidence>
<sequence>MDLTLDADFTLSDISAVAEQAMRELLEVAAVPAGGSVVLGCSSSEIRGERIGTFGSEQVGVAVVAGVRRCVLERGVWLAVQGCEHINRALVVEREYALAQRLEVVSVVPALHAGGSVCVAAFDAARDPVMVEHVVVDAGLDIGDTEVAMHVRHVQVPVRLAARQVGGARVTAVRYRPKLIGGQRAQYQR</sequence>
<keyword evidence="2" id="KW-1185">Reference proteome</keyword>
<dbReference type="KEGG" id="dco:SAMEA4475696_1945"/>
<reference evidence="1 2" key="1">
    <citation type="submission" date="2017-06" db="EMBL/GenBank/DDBJ databases">
        <authorList>
            <consortium name="Pathogen Informatics"/>
        </authorList>
    </citation>
    <scope>NUCLEOTIDE SEQUENCE [LARGE SCALE GENOMIC DNA]</scope>
    <source>
        <strain evidence="1 2">NCTC13039</strain>
    </source>
</reference>
<protein>
    <submittedName>
        <fullName evidence="1">TT1679</fullName>
    </submittedName>
</protein>
<evidence type="ECO:0000313" key="2">
    <source>
        <dbReference type="Proteomes" id="UP000242637"/>
    </source>
</evidence>
<dbReference type="EMBL" id="LT906453">
    <property type="protein sequence ID" value="SNV23960.1"/>
    <property type="molecule type" value="Genomic_DNA"/>
</dbReference>
<dbReference type="STRING" id="1121387.GCA_000429885_00313"/>
<dbReference type="PIRSF" id="PIRSF007510">
    <property type="entry name" value="UCP007510"/>
    <property type="match status" value="1"/>
</dbReference>
<dbReference type="InterPro" id="IPR028345">
    <property type="entry name" value="Antibiotic_NAT-like"/>
</dbReference>
<dbReference type="Pfam" id="PF04260">
    <property type="entry name" value="DUF436"/>
    <property type="match status" value="1"/>
</dbReference>
<accession>A0A239VQB6</accession>
<dbReference type="Gene3D" id="3.40.50.10360">
    <property type="entry name" value="Hypothetical protein TT1679"/>
    <property type="match status" value="1"/>
</dbReference>
<organism evidence="1 2">
    <name type="scientific">Dermatophilus congolensis</name>
    <dbReference type="NCBI Taxonomy" id="1863"/>
    <lineage>
        <taxon>Bacteria</taxon>
        <taxon>Bacillati</taxon>
        <taxon>Actinomycetota</taxon>
        <taxon>Actinomycetes</taxon>
        <taxon>Micrococcales</taxon>
        <taxon>Dermatophilaceae</taxon>
        <taxon>Dermatophilus</taxon>
    </lineage>
</organism>